<keyword evidence="11" id="KW-1185">Reference proteome</keyword>
<evidence type="ECO:0000256" key="2">
    <source>
        <dbReference type="ARBA" id="ARBA00022448"/>
    </source>
</evidence>
<protein>
    <recommendedName>
        <fullName evidence="8">Membrin</fullName>
    </recommendedName>
</protein>
<dbReference type="PANTHER" id="PTHR21230">
    <property type="entry name" value="VESICLE TRANSPORT V-SNARE PROTEIN VTI1-RELATED"/>
    <property type="match status" value="1"/>
</dbReference>
<comment type="function">
    <text evidence="8">Involved in transport of proteins from the cis/medial-Golgi to the trans-Golgi network.</text>
</comment>
<reference evidence="11" key="1">
    <citation type="journal article" date="2025" name="Foods">
        <title>Unveiling the Microbial Signatures of Arabica Coffee Cherries: Insights into Ripeness Specific Diversity, Functional Traits, and Implications for Quality and Safety.</title>
        <authorList>
            <consortium name="RefSeq"/>
            <person name="Tenea G.N."/>
            <person name="Cifuentes V."/>
            <person name="Reyes P."/>
            <person name="Cevallos-Vallejos M."/>
        </authorList>
    </citation>
    <scope>NUCLEOTIDE SEQUENCE [LARGE SCALE GENOMIC DNA]</scope>
</reference>
<dbReference type="GO" id="GO:0015031">
    <property type="term" value="P:protein transport"/>
    <property type="evidence" value="ECO:0007669"/>
    <property type="project" value="UniProtKB-KW"/>
</dbReference>
<dbReference type="GO" id="GO:0012507">
    <property type="term" value="C:ER to Golgi transport vesicle membrane"/>
    <property type="evidence" value="ECO:0007669"/>
    <property type="project" value="TreeGrafter"/>
</dbReference>
<dbReference type="SUPFAM" id="SSF58038">
    <property type="entry name" value="SNARE fusion complex"/>
    <property type="match status" value="1"/>
</dbReference>
<dbReference type="CDD" id="cd15863">
    <property type="entry name" value="SNARE_GS27"/>
    <property type="match status" value="1"/>
</dbReference>
<keyword evidence="6" id="KW-0333">Golgi apparatus</keyword>
<gene>
    <name evidence="12" type="primary">LOC113736583</name>
</gene>
<evidence type="ECO:0000256" key="9">
    <source>
        <dbReference type="SAM" id="Coils"/>
    </source>
</evidence>
<evidence type="ECO:0000256" key="5">
    <source>
        <dbReference type="ARBA" id="ARBA00022989"/>
    </source>
</evidence>
<evidence type="ECO:0000313" key="12">
    <source>
        <dbReference type="RefSeq" id="XP_027119435.1"/>
    </source>
</evidence>
<evidence type="ECO:0000256" key="3">
    <source>
        <dbReference type="ARBA" id="ARBA00022692"/>
    </source>
</evidence>
<reference evidence="12" key="2">
    <citation type="submission" date="2025-08" db="UniProtKB">
        <authorList>
            <consortium name="RefSeq"/>
        </authorList>
    </citation>
    <scope>IDENTIFICATION</scope>
    <source>
        <tissue evidence="12">Leaves</tissue>
    </source>
</reference>
<keyword evidence="5 10" id="KW-1133">Transmembrane helix</keyword>
<name>A0A6P6WVM1_COFAR</name>
<keyword evidence="4 8" id="KW-0653">Protein transport</keyword>
<keyword evidence="3 10" id="KW-0812">Transmembrane</keyword>
<dbReference type="GO" id="GO:0006906">
    <property type="term" value="P:vesicle fusion"/>
    <property type="evidence" value="ECO:0007669"/>
    <property type="project" value="TreeGrafter"/>
</dbReference>
<dbReference type="GO" id="GO:0031201">
    <property type="term" value="C:SNARE complex"/>
    <property type="evidence" value="ECO:0007669"/>
    <property type="project" value="TreeGrafter"/>
</dbReference>
<keyword evidence="7 8" id="KW-0472">Membrane</keyword>
<dbReference type="RefSeq" id="XP_027119435.1">
    <property type="nucleotide sequence ID" value="XM_027263634.2"/>
</dbReference>
<keyword evidence="9" id="KW-0175">Coiled coil</keyword>
<evidence type="ECO:0000256" key="8">
    <source>
        <dbReference type="PIRNR" id="PIRNR028865"/>
    </source>
</evidence>
<dbReference type="Proteomes" id="UP001652660">
    <property type="component" value="Chromosome 3e"/>
</dbReference>
<organism evidence="11 12">
    <name type="scientific">Coffea arabica</name>
    <name type="common">Arabian coffee</name>
    <dbReference type="NCBI Taxonomy" id="13443"/>
    <lineage>
        <taxon>Eukaryota</taxon>
        <taxon>Viridiplantae</taxon>
        <taxon>Streptophyta</taxon>
        <taxon>Embryophyta</taxon>
        <taxon>Tracheophyta</taxon>
        <taxon>Spermatophyta</taxon>
        <taxon>Magnoliopsida</taxon>
        <taxon>eudicotyledons</taxon>
        <taxon>Gunneridae</taxon>
        <taxon>Pentapetalae</taxon>
        <taxon>asterids</taxon>
        <taxon>lamiids</taxon>
        <taxon>Gentianales</taxon>
        <taxon>Rubiaceae</taxon>
        <taxon>Ixoroideae</taxon>
        <taxon>Gardenieae complex</taxon>
        <taxon>Bertiereae - Coffeeae clade</taxon>
        <taxon>Coffeeae</taxon>
        <taxon>Coffea</taxon>
    </lineage>
</organism>
<dbReference type="PIRSF" id="PIRSF028865">
    <property type="entry name" value="Membrin-2"/>
    <property type="match status" value="1"/>
</dbReference>
<sequence>MATAAEMVGGGGAGGGGGGGTLSELYQNSKRLVLKCREGVARLERFENSSSSLPSSSLDSSPELANAVKQDINQIRSLCAEMDLLWRSISNKPQRDLWKRKVEQVGEEADSLKESLEKYLQRHQRRMQDAKERAELLGRANGESSHVLRIYDDEAQAMEKVKSSSRMLEDAYATGVAVLSKYSEQRDHLKRAQRKALDVLNRLGLSNSVLRLIERRNRVDKWIKYGGMIATIIFVIMFWRWTR</sequence>
<dbReference type="GO" id="GO:0005484">
    <property type="term" value="F:SNAP receptor activity"/>
    <property type="evidence" value="ECO:0007669"/>
    <property type="project" value="InterPro"/>
</dbReference>
<dbReference type="InterPro" id="IPR027027">
    <property type="entry name" value="GOSR2/Membrin/Bos1"/>
</dbReference>
<proteinExistence type="inferred from homology"/>
<evidence type="ECO:0000313" key="11">
    <source>
        <dbReference type="Proteomes" id="UP001652660"/>
    </source>
</evidence>
<feature type="transmembrane region" description="Helical" evidence="10">
    <location>
        <begin position="222"/>
        <end position="241"/>
    </location>
</feature>
<dbReference type="OrthoDB" id="158360at2759"/>
<evidence type="ECO:0000256" key="4">
    <source>
        <dbReference type="ARBA" id="ARBA00022927"/>
    </source>
</evidence>
<dbReference type="PANTHER" id="PTHR21230:SF1">
    <property type="entry name" value="GOLGI SNAP RECEPTOR COMPLEX MEMBER 2"/>
    <property type="match status" value="1"/>
</dbReference>
<evidence type="ECO:0000256" key="7">
    <source>
        <dbReference type="ARBA" id="ARBA00023136"/>
    </source>
</evidence>
<evidence type="ECO:0000256" key="1">
    <source>
        <dbReference type="ARBA" id="ARBA00004409"/>
    </source>
</evidence>
<accession>A0A6P6WVM1</accession>
<keyword evidence="2 8" id="KW-0813">Transport</keyword>
<feature type="coiled-coil region" evidence="9">
    <location>
        <begin position="102"/>
        <end position="140"/>
    </location>
</feature>
<evidence type="ECO:0000256" key="6">
    <source>
        <dbReference type="ARBA" id="ARBA00023034"/>
    </source>
</evidence>
<evidence type="ECO:0000256" key="10">
    <source>
        <dbReference type="SAM" id="Phobius"/>
    </source>
</evidence>
<dbReference type="GeneID" id="113736583"/>
<comment type="similarity">
    <text evidence="8">Belongs to the GOSR2 family.</text>
</comment>
<dbReference type="GO" id="GO:0000149">
    <property type="term" value="F:SNARE binding"/>
    <property type="evidence" value="ECO:0007669"/>
    <property type="project" value="TreeGrafter"/>
</dbReference>
<dbReference type="Pfam" id="PF12352">
    <property type="entry name" value="V-SNARE_C"/>
    <property type="match status" value="1"/>
</dbReference>
<comment type="subcellular location">
    <subcellularLocation>
        <location evidence="1">Golgi apparatus membrane</location>
        <topology evidence="1">Single-pass type IV membrane protein</topology>
    </subcellularLocation>
</comment>
<dbReference type="GO" id="GO:0031902">
    <property type="term" value="C:late endosome membrane"/>
    <property type="evidence" value="ECO:0007669"/>
    <property type="project" value="TreeGrafter"/>
</dbReference>
<dbReference type="GO" id="GO:0000139">
    <property type="term" value="C:Golgi membrane"/>
    <property type="evidence" value="ECO:0007669"/>
    <property type="project" value="UniProtKB-SubCell"/>
</dbReference>
<dbReference type="GO" id="GO:0005789">
    <property type="term" value="C:endoplasmic reticulum membrane"/>
    <property type="evidence" value="ECO:0007669"/>
    <property type="project" value="TreeGrafter"/>
</dbReference>
<dbReference type="AlphaFoldDB" id="A0A6P6WVM1"/>